<evidence type="ECO:0000313" key="1">
    <source>
        <dbReference type="EMBL" id="KAG5473666.1"/>
    </source>
</evidence>
<dbReference type="EMBL" id="JAFEUZ010000029">
    <property type="protein sequence ID" value="KAG5473666.1"/>
    <property type="molecule type" value="Genomic_DNA"/>
</dbReference>
<name>A0A836H9S1_9TRYP</name>
<accession>A0A836H9S1</accession>
<sequence>MRRPEPWQRLLSHVRHSLATPFVLRIGTGPPGLAPPVGVATRKPSSLPIIAANYCELSPFEKDYAVRCLEYLAHEACDSEANEKGVILHTASAHSIVPTLLEHDCAATWRPMFDLVVLPDGSLWIGWLRHHALDLGWGDHAESYIADLWQRAPRMLWAHSRDNVNRLVRRLLPMRHRHLSVFNRQDKVTRAETEQCLQVALRSLHAATSTVHQLEDGVLHTSKWGKPTLLCVRELMHETAQRDRELPTGTAIALMRLLILTYATYYESLPQDVAEAMKTSAGRICELASDSGCHQLLTWGALLLGCADDHGTFCPDVVQGDAAIQALTLTLLTSIGVPGDAREAAFQWQAKHHLHPLCDTLVSEEGLLHDALAAFGTDIKSAEEVALLSSLGAAGALSPDRDATENTTACGDVAASHFSRVLGEAITEVENNADTKWEPVKQVGQPPLAWLPGTGADAKGCWCTLLTHSRILLSHSRAGESHTCNKAMSLYGGTVERVHSMLRIALVRRCLFATTDANISSQYSMITHLLSCEEAPWGRLTLIHLVTAGVPSEVVHPNTHERALMGLFFLFPSLSLRAFYGGTVEHARASLSVGGGVLECRPCCTDSQTSAAPDTCLQVRIPAIAAEELAARLLHRDAALICVVDRVSAKSTAAFLLEDLCVSLHKLLRRA</sequence>
<protein>
    <submittedName>
        <fullName evidence="1">Uncharacterized protein</fullName>
    </submittedName>
</protein>
<evidence type="ECO:0000313" key="2">
    <source>
        <dbReference type="Proteomes" id="UP000673552"/>
    </source>
</evidence>
<dbReference type="RefSeq" id="XP_067176900.1">
    <property type="nucleotide sequence ID" value="XM_067321805.1"/>
</dbReference>
<reference evidence="2" key="2">
    <citation type="journal article" date="2021" name="Sci. Data">
        <title>Chromosome-scale genome sequencing, assembly and annotation of six genomes from subfamily Leishmaniinae.</title>
        <authorList>
            <person name="Almutairi H."/>
            <person name="Urbaniak M.D."/>
            <person name="Bates M.D."/>
            <person name="Jariyapan N."/>
            <person name="Kwakye-Nuako G."/>
            <person name="Thomaz Soccol V."/>
            <person name="Al-Salem W.S."/>
            <person name="Dillon R.J."/>
            <person name="Bates P.A."/>
            <person name="Gatherer D."/>
        </authorList>
    </citation>
    <scope>NUCLEOTIDE SEQUENCE [LARGE SCALE GENOMIC DNA]</scope>
</reference>
<keyword evidence="2" id="KW-1185">Reference proteome</keyword>
<gene>
    <name evidence="1" type="ORF">LSCM1_04293</name>
</gene>
<dbReference type="GeneID" id="92514317"/>
<organism evidence="1 2">
    <name type="scientific">Leishmania martiniquensis</name>
    <dbReference type="NCBI Taxonomy" id="1580590"/>
    <lineage>
        <taxon>Eukaryota</taxon>
        <taxon>Discoba</taxon>
        <taxon>Euglenozoa</taxon>
        <taxon>Kinetoplastea</taxon>
        <taxon>Metakinetoplastina</taxon>
        <taxon>Trypanosomatida</taxon>
        <taxon>Trypanosomatidae</taxon>
        <taxon>Leishmaniinae</taxon>
        <taxon>Leishmania</taxon>
    </lineage>
</organism>
<dbReference type="KEGG" id="lmat:92514317"/>
<dbReference type="Proteomes" id="UP000673552">
    <property type="component" value="Unassembled WGS sequence"/>
</dbReference>
<dbReference type="AlphaFoldDB" id="A0A836H9S1"/>
<reference evidence="2" key="1">
    <citation type="journal article" date="2021" name="Microbiol. Resour. Announc.">
        <title>LGAAP: Leishmaniinae Genome Assembly and Annotation Pipeline.</title>
        <authorList>
            <person name="Almutairi H."/>
            <person name="Urbaniak M.D."/>
            <person name="Bates M.D."/>
            <person name="Jariyapan N."/>
            <person name="Kwakye-Nuako G."/>
            <person name="Thomaz-Soccol V."/>
            <person name="Al-Salem W.S."/>
            <person name="Dillon R.J."/>
            <person name="Bates P.A."/>
            <person name="Gatherer D."/>
        </authorList>
    </citation>
    <scope>NUCLEOTIDE SEQUENCE [LARGE SCALE GENOMIC DNA]</scope>
</reference>
<dbReference type="OrthoDB" id="272593at2759"/>
<comment type="caution">
    <text evidence="1">The sequence shown here is derived from an EMBL/GenBank/DDBJ whole genome shotgun (WGS) entry which is preliminary data.</text>
</comment>
<proteinExistence type="predicted"/>